<dbReference type="InterPro" id="IPR010016">
    <property type="entry name" value="PxpB"/>
</dbReference>
<reference evidence="5 6" key="1">
    <citation type="submission" date="2018-03" db="EMBL/GenBank/DDBJ databases">
        <title>Comparative genomics illustrates the genes involved in a hyperalkaliphilic mechanisms of Serpentinomonas isolated from highly-alkaline calcium-rich serpentinized springs.</title>
        <authorList>
            <person name="Suzuki S."/>
            <person name="Ishii S."/>
            <person name="Walworth N."/>
            <person name="Bird L."/>
            <person name="Kuenen J.G."/>
            <person name="Nealson K.H."/>
        </authorList>
    </citation>
    <scope>NUCLEOTIDE SEQUENCE [LARGE SCALE GENOMIC DNA]</scope>
    <source>
        <strain evidence="5 6">P1</strain>
    </source>
</reference>
<dbReference type="EMBL" id="PVLQ01000008">
    <property type="protein sequence ID" value="PRD66780.1"/>
    <property type="molecule type" value="Genomic_DNA"/>
</dbReference>
<dbReference type="Proteomes" id="UP000238589">
    <property type="component" value="Unassembled WGS sequence"/>
</dbReference>
<evidence type="ECO:0000313" key="5">
    <source>
        <dbReference type="EMBL" id="PRD66780.1"/>
    </source>
</evidence>
<dbReference type="SMART" id="SM00796">
    <property type="entry name" value="AHS1"/>
    <property type="match status" value="1"/>
</dbReference>
<evidence type="ECO:0000256" key="3">
    <source>
        <dbReference type="ARBA" id="ARBA00022840"/>
    </source>
</evidence>
<evidence type="ECO:0000256" key="2">
    <source>
        <dbReference type="ARBA" id="ARBA00022801"/>
    </source>
</evidence>
<dbReference type="NCBIfam" id="TIGR00370">
    <property type="entry name" value="5-oxoprolinase subunit PxpB"/>
    <property type="match status" value="1"/>
</dbReference>
<dbReference type="PANTHER" id="PTHR34698:SF2">
    <property type="entry name" value="5-OXOPROLINASE SUBUNIT B"/>
    <property type="match status" value="1"/>
</dbReference>
<dbReference type="AlphaFoldDB" id="A0A2S9K8K4"/>
<protein>
    <submittedName>
        <fullName evidence="5">Allophanate hydrolase subunit 1</fullName>
    </submittedName>
</protein>
<dbReference type="InterPro" id="IPR003833">
    <property type="entry name" value="CT_C_D"/>
</dbReference>
<gene>
    <name evidence="5" type="ORF">C6P64_01160</name>
</gene>
<name>A0A2S9K8K4_9BURK</name>
<comment type="caution">
    <text evidence="5">The sequence shown here is derived from an EMBL/GenBank/DDBJ whole genome shotgun (WGS) entry which is preliminary data.</text>
</comment>
<keyword evidence="6" id="KW-1185">Reference proteome</keyword>
<dbReference type="SUPFAM" id="SSF50891">
    <property type="entry name" value="Cyclophilin-like"/>
    <property type="match status" value="1"/>
</dbReference>
<dbReference type="GO" id="GO:0005524">
    <property type="term" value="F:ATP binding"/>
    <property type="evidence" value="ECO:0007669"/>
    <property type="project" value="UniProtKB-KW"/>
</dbReference>
<dbReference type="InterPro" id="IPR029000">
    <property type="entry name" value="Cyclophilin-like_dom_sf"/>
</dbReference>
<keyword evidence="3" id="KW-0067">ATP-binding</keyword>
<accession>A0A2S9K8K4</accession>
<organism evidence="5 6">
    <name type="scientific">Malikia granosa</name>
    <dbReference type="NCBI Taxonomy" id="263067"/>
    <lineage>
        <taxon>Bacteria</taxon>
        <taxon>Pseudomonadati</taxon>
        <taxon>Pseudomonadota</taxon>
        <taxon>Betaproteobacteria</taxon>
        <taxon>Burkholderiales</taxon>
        <taxon>Comamonadaceae</taxon>
        <taxon>Malikia</taxon>
    </lineage>
</organism>
<evidence type="ECO:0000259" key="4">
    <source>
        <dbReference type="SMART" id="SM00796"/>
    </source>
</evidence>
<keyword evidence="1" id="KW-0547">Nucleotide-binding</keyword>
<dbReference type="SUPFAM" id="SSF160467">
    <property type="entry name" value="PH0987 N-terminal domain-like"/>
    <property type="match status" value="1"/>
</dbReference>
<dbReference type="GO" id="GO:0016787">
    <property type="term" value="F:hydrolase activity"/>
    <property type="evidence" value="ECO:0007669"/>
    <property type="project" value="UniProtKB-KW"/>
</dbReference>
<proteinExistence type="predicted"/>
<dbReference type="OrthoDB" id="9778567at2"/>
<sequence length="258" mass="28440">MSTTDLLAPRLLALGDAAWTVEFGREISAAVNARVMGLAERFALLRQDDPLFATVSDLVPTFRSLTLHFDPLTTDAAALGERLLALAREGGEQVREGRRWRLPVCFEGDFAPDLPRLAQAKGLGQDMVIERLLAAEFRVYMIGFLPGFPYMGGLPPELAMPRLASPRQRVPANSLAVAGEMCSVYPWDSPGGWNLLGRTPVQLFDLEQAGQPAMLAAGDRVRWYPVSRDEYERLQQQIQGGALPRESFLQAEEQTCPA</sequence>
<keyword evidence="2 5" id="KW-0378">Hydrolase</keyword>
<dbReference type="Gene3D" id="3.30.1360.40">
    <property type="match status" value="1"/>
</dbReference>
<evidence type="ECO:0000313" key="6">
    <source>
        <dbReference type="Proteomes" id="UP000238589"/>
    </source>
</evidence>
<dbReference type="PANTHER" id="PTHR34698">
    <property type="entry name" value="5-OXOPROLINASE SUBUNIT B"/>
    <property type="match status" value="1"/>
</dbReference>
<dbReference type="RefSeq" id="WP_105746764.1">
    <property type="nucleotide sequence ID" value="NZ_PVLQ01000008.1"/>
</dbReference>
<dbReference type="Pfam" id="PF02682">
    <property type="entry name" value="CT_C_D"/>
    <property type="match status" value="1"/>
</dbReference>
<feature type="domain" description="Carboxyltransferase" evidence="4">
    <location>
        <begin position="9"/>
        <end position="215"/>
    </location>
</feature>
<dbReference type="Gene3D" id="2.40.100.10">
    <property type="entry name" value="Cyclophilin-like"/>
    <property type="match status" value="1"/>
</dbReference>
<evidence type="ECO:0000256" key="1">
    <source>
        <dbReference type="ARBA" id="ARBA00022741"/>
    </source>
</evidence>